<evidence type="ECO:0000256" key="1">
    <source>
        <dbReference type="ARBA" id="ARBA00022679"/>
    </source>
</evidence>
<dbReference type="PROSITE" id="PS51186">
    <property type="entry name" value="GNAT"/>
    <property type="match status" value="1"/>
</dbReference>
<dbReference type="EMBL" id="BMVF01000005">
    <property type="protein sequence ID" value="GHD88099.1"/>
    <property type="molecule type" value="Genomic_DNA"/>
</dbReference>
<evidence type="ECO:0000313" key="3">
    <source>
        <dbReference type="EMBL" id="GHD88099.1"/>
    </source>
</evidence>
<keyword evidence="4" id="KW-1185">Reference proteome</keyword>
<dbReference type="Proteomes" id="UP000608955">
    <property type="component" value="Unassembled WGS sequence"/>
</dbReference>
<proteinExistence type="predicted"/>
<dbReference type="Gene3D" id="3.40.630.30">
    <property type="match status" value="1"/>
</dbReference>
<keyword evidence="1" id="KW-0808">Transferase</keyword>
<name>A0A918Y3N6_9ACTN</name>
<dbReference type="AlphaFoldDB" id="A0A918Y3N6"/>
<organism evidence="3 4">
    <name type="scientific">Streptomyces naganishii JCM 4654</name>
    <dbReference type="NCBI Taxonomy" id="1306179"/>
    <lineage>
        <taxon>Bacteria</taxon>
        <taxon>Bacillati</taxon>
        <taxon>Actinomycetota</taxon>
        <taxon>Actinomycetes</taxon>
        <taxon>Kitasatosporales</taxon>
        <taxon>Streptomycetaceae</taxon>
        <taxon>Streptomyces</taxon>
    </lineage>
</organism>
<comment type="caution">
    <text evidence="3">The sequence shown here is derived from an EMBL/GenBank/DDBJ whole genome shotgun (WGS) entry which is preliminary data.</text>
</comment>
<dbReference type="PANTHER" id="PTHR13947">
    <property type="entry name" value="GNAT FAMILY N-ACETYLTRANSFERASE"/>
    <property type="match status" value="1"/>
</dbReference>
<reference evidence="3" key="1">
    <citation type="journal article" date="2014" name="Int. J. Syst. Evol. Microbiol.">
        <title>Complete genome sequence of Corynebacterium casei LMG S-19264T (=DSM 44701T), isolated from a smear-ripened cheese.</title>
        <authorList>
            <consortium name="US DOE Joint Genome Institute (JGI-PGF)"/>
            <person name="Walter F."/>
            <person name="Albersmeier A."/>
            <person name="Kalinowski J."/>
            <person name="Ruckert C."/>
        </authorList>
    </citation>
    <scope>NUCLEOTIDE SEQUENCE</scope>
    <source>
        <strain evidence="3">JCM 4654</strain>
    </source>
</reference>
<protein>
    <recommendedName>
        <fullName evidence="2">N-acetyltransferase domain-containing protein</fullName>
    </recommendedName>
</protein>
<dbReference type="InterPro" id="IPR016181">
    <property type="entry name" value="Acyl_CoA_acyltransferase"/>
</dbReference>
<dbReference type="PANTHER" id="PTHR13947:SF37">
    <property type="entry name" value="LD18367P"/>
    <property type="match status" value="1"/>
</dbReference>
<dbReference type="CDD" id="cd04301">
    <property type="entry name" value="NAT_SF"/>
    <property type="match status" value="1"/>
</dbReference>
<dbReference type="Pfam" id="PF00583">
    <property type="entry name" value="Acetyltransf_1"/>
    <property type="match status" value="1"/>
</dbReference>
<accession>A0A918Y3N6</accession>
<dbReference type="InterPro" id="IPR050769">
    <property type="entry name" value="NAT_camello-type"/>
</dbReference>
<dbReference type="SUPFAM" id="SSF55729">
    <property type="entry name" value="Acyl-CoA N-acyltransferases (Nat)"/>
    <property type="match status" value="1"/>
</dbReference>
<dbReference type="InterPro" id="IPR000182">
    <property type="entry name" value="GNAT_dom"/>
</dbReference>
<gene>
    <name evidence="3" type="ORF">GCM10010508_22770</name>
</gene>
<dbReference type="RefSeq" id="WP_190177633.1">
    <property type="nucleotide sequence ID" value="NZ_BMVF01000005.1"/>
</dbReference>
<sequence>MKRVRTGGITCVRHRADGDLAECVRVLARVHEHSGYPVNWPDRPGEWLTPAALLGAWVAELEGRVVGHVALCRGGASDLAPGVWSARTGADARATAVVGRLFVDPSARGHGIGALLMEAAAEGGQDRSLHPVLDVVATDTAARALYERLGWQLLTTVRQRWGPEQLVTVHCYAAAAP</sequence>
<dbReference type="GO" id="GO:0008080">
    <property type="term" value="F:N-acetyltransferase activity"/>
    <property type="evidence" value="ECO:0007669"/>
    <property type="project" value="InterPro"/>
</dbReference>
<reference evidence="3" key="2">
    <citation type="submission" date="2020-09" db="EMBL/GenBank/DDBJ databases">
        <authorList>
            <person name="Sun Q."/>
            <person name="Ohkuma M."/>
        </authorList>
    </citation>
    <scope>NUCLEOTIDE SEQUENCE</scope>
    <source>
        <strain evidence="3">JCM 4654</strain>
    </source>
</reference>
<evidence type="ECO:0000259" key="2">
    <source>
        <dbReference type="PROSITE" id="PS51186"/>
    </source>
</evidence>
<evidence type="ECO:0000313" key="4">
    <source>
        <dbReference type="Proteomes" id="UP000608955"/>
    </source>
</evidence>
<feature type="domain" description="N-acetyltransferase" evidence="2">
    <location>
        <begin position="10"/>
        <end position="177"/>
    </location>
</feature>